<dbReference type="Proteomes" id="UP000697995">
    <property type="component" value="Unassembled WGS sequence"/>
</dbReference>
<dbReference type="EMBL" id="NRSG01000550">
    <property type="protein sequence ID" value="MBK1662399.1"/>
    <property type="molecule type" value="Genomic_DNA"/>
</dbReference>
<evidence type="ECO:0000256" key="2">
    <source>
        <dbReference type="ARBA" id="ARBA00022448"/>
    </source>
</evidence>
<dbReference type="PANTHER" id="PTHR35011:SF10">
    <property type="entry name" value="TRAP TRANSPORTER SMALL PERMEASE PROTEIN"/>
    <property type="match status" value="1"/>
</dbReference>
<keyword evidence="5 9" id="KW-0812">Transmembrane</keyword>
<sequence length="177" mass="19045">MRRILDALYALGAGLAALSLLAIFVVMMLQVAMREMQMQLPAADDISAYLCVATTFFALAATFKRGELIRVGMAIERLGPGPRRIAEAAVLALAACIMAYVTRWTFEDMLFSWEIEEVAQGTVAIPLWIPKLAMPLGAGLLLVAILDELVAVLRGLKPSYVAAAEERAAAGDFSAEV</sequence>
<evidence type="ECO:0000256" key="5">
    <source>
        <dbReference type="ARBA" id="ARBA00022692"/>
    </source>
</evidence>
<comment type="similarity">
    <text evidence="8 9">Belongs to the TRAP transporter small permease family.</text>
</comment>
<keyword evidence="3" id="KW-1003">Cell membrane</keyword>
<evidence type="ECO:0000256" key="8">
    <source>
        <dbReference type="ARBA" id="ARBA00038436"/>
    </source>
</evidence>
<dbReference type="RefSeq" id="WP_133222803.1">
    <property type="nucleotide sequence ID" value="NZ_NRSG01000550.1"/>
</dbReference>
<dbReference type="InterPro" id="IPR007387">
    <property type="entry name" value="TRAP_DctQ"/>
</dbReference>
<evidence type="ECO:0000313" key="12">
    <source>
        <dbReference type="Proteomes" id="UP000697995"/>
    </source>
</evidence>
<evidence type="ECO:0000256" key="4">
    <source>
        <dbReference type="ARBA" id="ARBA00022519"/>
    </source>
</evidence>
<feature type="transmembrane region" description="Helical" evidence="9">
    <location>
        <begin position="132"/>
        <end position="153"/>
    </location>
</feature>
<evidence type="ECO:0000256" key="9">
    <source>
        <dbReference type="RuleBase" id="RU369079"/>
    </source>
</evidence>
<feature type="domain" description="Tripartite ATP-independent periplasmic transporters DctQ component" evidence="10">
    <location>
        <begin position="23"/>
        <end position="154"/>
    </location>
</feature>
<name>A0ABS1D6H5_9PROT</name>
<keyword evidence="2 9" id="KW-0813">Transport</keyword>
<feature type="transmembrane region" description="Helical" evidence="9">
    <location>
        <begin position="7"/>
        <end position="26"/>
    </location>
</feature>
<reference evidence="11 12" key="1">
    <citation type="journal article" date="2020" name="Microorganisms">
        <title>Osmotic Adaptation and Compatible Solute Biosynthesis of Phototrophic Bacteria as Revealed from Genome Analyses.</title>
        <authorList>
            <person name="Imhoff J.F."/>
            <person name="Rahn T."/>
            <person name="Kunzel S."/>
            <person name="Keller A."/>
            <person name="Neulinger S.C."/>
        </authorList>
    </citation>
    <scope>NUCLEOTIDE SEQUENCE [LARGE SCALE GENOMIC DNA]</scope>
    <source>
        <strain evidence="11 12">DSM 15382</strain>
    </source>
</reference>
<evidence type="ECO:0000313" key="11">
    <source>
        <dbReference type="EMBL" id="MBK1662399.1"/>
    </source>
</evidence>
<evidence type="ECO:0000259" key="10">
    <source>
        <dbReference type="Pfam" id="PF04290"/>
    </source>
</evidence>
<evidence type="ECO:0000256" key="3">
    <source>
        <dbReference type="ARBA" id="ARBA00022475"/>
    </source>
</evidence>
<keyword evidence="6 9" id="KW-1133">Transmembrane helix</keyword>
<feature type="transmembrane region" description="Helical" evidence="9">
    <location>
        <begin position="84"/>
        <end position="102"/>
    </location>
</feature>
<evidence type="ECO:0000256" key="1">
    <source>
        <dbReference type="ARBA" id="ARBA00004429"/>
    </source>
</evidence>
<keyword evidence="12" id="KW-1185">Reference proteome</keyword>
<dbReference type="Pfam" id="PF04290">
    <property type="entry name" value="DctQ"/>
    <property type="match status" value="1"/>
</dbReference>
<proteinExistence type="inferred from homology"/>
<accession>A0ABS1D6H5</accession>
<protein>
    <recommendedName>
        <fullName evidence="9">TRAP transporter small permease protein</fullName>
    </recommendedName>
</protein>
<keyword evidence="7 9" id="KW-0472">Membrane</keyword>
<keyword evidence="4 9" id="KW-0997">Cell inner membrane</keyword>
<feature type="transmembrane region" description="Helical" evidence="9">
    <location>
        <begin position="46"/>
        <end position="63"/>
    </location>
</feature>
<dbReference type="PANTHER" id="PTHR35011">
    <property type="entry name" value="2,3-DIKETO-L-GULONATE TRAP TRANSPORTER SMALL PERMEASE PROTEIN YIAM"/>
    <property type="match status" value="1"/>
</dbReference>
<comment type="caution">
    <text evidence="11">The sequence shown here is derived from an EMBL/GenBank/DDBJ whole genome shotgun (WGS) entry which is preliminary data.</text>
</comment>
<evidence type="ECO:0000256" key="7">
    <source>
        <dbReference type="ARBA" id="ARBA00023136"/>
    </source>
</evidence>
<comment type="subcellular location">
    <subcellularLocation>
        <location evidence="1 9">Cell inner membrane</location>
        <topology evidence="1 9">Multi-pass membrane protein</topology>
    </subcellularLocation>
</comment>
<organism evidence="11 12">
    <name type="scientific">Paracraurococcus ruber</name>
    <dbReference type="NCBI Taxonomy" id="77675"/>
    <lineage>
        <taxon>Bacteria</taxon>
        <taxon>Pseudomonadati</taxon>
        <taxon>Pseudomonadota</taxon>
        <taxon>Alphaproteobacteria</taxon>
        <taxon>Acetobacterales</taxon>
        <taxon>Roseomonadaceae</taxon>
        <taxon>Paracraurococcus</taxon>
    </lineage>
</organism>
<dbReference type="InterPro" id="IPR055348">
    <property type="entry name" value="DctQ"/>
</dbReference>
<gene>
    <name evidence="11" type="ORF">CKO45_29915</name>
</gene>
<comment type="function">
    <text evidence="9">Part of the tripartite ATP-independent periplasmic (TRAP) transport system.</text>
</comment>
<evidence type="ECO:0000256" key="6">
    <source>
        <dbReference type="ARBA" id="ARBA00022989"/>
    </source>
</evidence>
<comment type="subunit">
    <text evidence="9">The complex comprises the extracytoplasmic solute receptor protein and the two transmembrane proteins.</text>
</comment>